<dbReference type="AlphaFoldDB" id="A0A7S4DT96"/>
<name>A0A7S4DT96_9EUKA</name>
<feature type="region of interest" description="Disordered" evidence="1">
    <location>
        <begin position="314"/>
        <end position="336"/>
    </location>
</feature>
<feature type="region of interest" description="Disordered" evidence="1">
    <location>
        <begin position="1"/>
        <end position="27"/>
    </location>
</feature>
<gene>
    <name evidence="2" type="ORF">LGLO00237_LOCUS20395</name>
</gene>
<reference evidence="2" key="1">
    <citation type="submission" date="2021-01" db="EMBL/GenBank/DDBJ databases">
        <authorList>
            <person name="Corre E."/>
            <person name="Pelletier E."/>
            <person name="Niang G."/>
            <person name="Scheremetjew M."/>
            <person name="Finn R."/>
            <person name="Kale V."/>
            <person name="Holt S."/>
            <person name="Cochrane G."/>
            <person name="Meng A."/>
            <person name="Brown T."/>
            <person name="Cohen L."/>
        </authorList>
    </citation>
    <scope>NUCLEOTIDE SEQUENCE</scope>
    <source>
        <strain evidence="2">CCCM811</strain>
    </source>
</reference>
<sequence>MPSRKPTETELRENNEPYSHRGAEVRHMRGITDIMKHGVDHDEEDTDQPPQMTMQIRASIIQPGHVQSGSVSKTMATPHSIINKNNNSNNNNNNNTNLHQYRPSNEKLPSKKERKRRGYSMQHDEMPIPAPMFRTPSNKSNKSPRSLRVTSDDDGYKEPVFGSLVMPEFSDPANLKCETACGCFQCAIDPSGATYWSALCNQQWACCFSHLGLQCCLWNNPHQSCYRTTTYEACCDIIDLDYICCKFQSKNICMFCCERTGEVAIRKPTTCCKNMMKCFFVDCRCGLTPSSDPDINYACALCGVFFCGERPPQLHPTSTSKSARTVAEEGNPIEGF</sequence>
<organism evidence="2">
    <name type="scientific">Lotharella globosa</name>
    <dbReference type="NCBI Taxonomy" id="91324"/>
    <lineage>
        <taxon>Eukaryota</taxon>
        <taxon>Sar</taxon>
        <taxon>Rhizaria</taxon>
        <taxon>Cercozoa</taxon>
        <taxon>Chlorarachniophyceae</taxon>
        <taxon>Lotharella</taxon>
    </lineage>
</organism>
<dbReference type="EMBL" id="HBIV01028497">
    <property type="protein sequence ID" value="CAE0668770.1"/>
    <property type="molecule type" value="Transcribed_RNA"/>
</dbReference>
<protein>
    <submittedName>
        <fullName evidence="2">Uncharacterized protein</fullName>
    </submittedName>
</protein>
<feature type="region of interest" description="Disordered" evidence="1">
    <location>
        <begin position="79"/>
        <end position="152"/>
    </location>
</feature>
<feature type="compositionally biased region" description="Polar residues" evidence="1">
    <location>
        <begin position="135"/>
        <end position="144"/>
    </location>
</feature>
<accession>A0A7S4DT96</accession>
<feature type="compositionally biased region" description="Low complexity" evidence="1">
    <location>
        <begin position="83"/>
        <end position="97"/>
    </location>
</feature>
<evidence type="ECO:0000256" key="1">
    <source>
        <dbReference type="SAM" id="MobiDB-lite"/>
    </source>
</evidence>
<evidence type="ECO:0000313" key="2">
    <source>
        <dbReference type="EMBL" id="CAE0668770.1"/>
    </source>
</evidence>
<proteinExistence type="predicted"/>